<organism evidence="1 2">
    <name type="scientific">Pseudooceanicola marinus</name>
    <dbReference type="NCBI Taxonomy" id="396013"/>
    <lineage>
        <taxon>Bacteria</taxon>
        <taxon>Pseudomonadati</taxon>
        <taxon>Pseudomonadota</taxon>
        <taxon>Alphaproteobacteria</taxon>
        <taxon>Rhodobacterales</taxon>
        <taxon>Paracoccaceae</taxon>
        <taxon>Pseudooceanicola</taxon>
    </lineage>
</organism>
<accession>A0A1X6ZEQ5</accession>
<gene>
    <name evidence="1" type="ORF">PSM7751_02355</name>
</gene>
<dbReference type="AlphaFoldDB" id="A0A1X6ZEQ5"/>
<reference evidence="1 2" key="1">
    <citation type="submission" date="2017-03" db="EMBL/GenBank/DDBJ databases">
        <authorList>
            <person name="Afonso C.L."/>
            <person name="Miller P.J."/>
            <person name="Scott M.A."/>
            <person name="Spackman E."/>
            <person name="Goraichik I."/>
            <person name="Dimitrov K.M."/>
            <person name="Suarez D.L."/>
            <person name="Swayne D.E."/>
        </authorList>
    </citation>
    <scope>NUCLEOTIDE SEQUENCE [LARGE SCALE GENOMIC DNA]</scope>
    <source>
        <strain evidence="1 2">CECT 7751</strain>
    </source>
</reference>
<dbReference type="Pfam" id="PF13704">
    <property type="entry name" value="Glyco_tranf_2_4"/>
    <property type="match status" value="1"/>
</dbReference>
<dbReference type="EMBL" id="FWFN01000004">
    <property type="protein sequence ID" value="SLN49044.1"/>
    <property type="molecule type" value="Genomic_DNA"/>
</dbReference>
<evidence type="ECO:0008006" key="3">
    <source>
        <dbReference type="Google" id="ProtNLM"/>
    </source>
</evidence>
<proteinExistence type="predicted"/>
<evidence type="ECO:0000313" key="1">
    <source>
        <dbReference type="EMBL" id="SLN49044.1"/>
    </source>
</evidence>
<keyword evidence="2" id="KW-1185">Reference proteome</keyword>
<dbReference type="Proteomes" id="UP000193963">
    <property type="component" value="Unassembled WGS sequence"/>
</dbReference>
<name>A0A1X6ZEQ5_9RHOB</name>
<dbReference type="OrthoDB" id="7834507at2"/>
<sequence>MSGSSTYGGFRRVITQMEGRRAPMTFGPGEALPPEDLDFAPLKTRLVRPVEEPFRSSDSTFAYKLRELSAQFEGEPELLALHGLLIASLRRRDQPAQTAPLFLRMWREEPEFLLEHLDARWLISAVTTFADHGETEVQRRLGQALTVLFSTIKLYETERLHSGIEPWEAFTEIRKRPRRLALKMDAYAIHSGGLDVNMLGRLWQDASEDAVIWPLAQRLLLLLDGDDRNVFRRFKLMREARQTKTARESKKLFEIKRVSDRSRVASTAGQRIEHDPHKIRWGVVSTVKAPLARIARFAAYHLKEGAAQIDLYLDQPDPVVGQFFGDEPRVRVTQCDEAYWQAQDKPRPETHQLRQLRNATLAYRASELDFLAHIDVDEYLMPPQPMNWVLAHLPDKIAALQIRPAEMLAGSERHFKLTDRDAGHEKYALAAVYPTFGGHLKGGFLSHVTGKVIVRTGLEDVRLSVHHLTLNGANVQNRAVLLGGYVGHAHVRSWAEFREKLDFRLTEGSYRKKDDRFGLYDVVEFLRESEGETGLHQLYEEVCADTPELRERLGQYGMLLTRDLELDDCCRRVFGRLPEEQPA</sequence>
<protein>
    <recommendedName>
        <fullName evidence="3">Glycosyl transferase family 2</fullName>
    </recommendedName>
</protein>
<evidence type="ECO:0000313" key="2">
    <source>
        <dbReference type="Proteomes" id="UP000193963"/>
    </source>
</evidence>